<accession>A0A1Y0V194</accession>
<dbReference type="Proteomes" id="UP000195633">
    <property type="component" value="Chromosome"/>
</dbReference>
<protein>
    <submittedName>
        <fullName evidence="2">Uncharacterized protein</fullName>
    </submittedName>
</protein>
<name>A0A1Y0V194_9PROT</name>
<sequence>MTTGPVVATPGPPESPLFRSTPKAGNRPCHENRRL</sequence>
<evidence type="ECO:0000313" key="3">
    <source>
        <dbReference type="Proteomes" id="UP000195633"/>
    </source>
</evidence>
<evidence type="ECO:0000256" key="1">
    <source>
        <dbReference type="SAM" id="MobiDB-lite"/>
    </source>
</evidence>
<dbReference type="AlphaFoldDB" id="A0A1Y0V194"/>
<gene>
    <name evidence="2" type="ORF">S101447_00764</name>
</gene>
<organism evidence="2 3">
    <name type="scientific">Acetobacter ascendens</name>
    <dbReference type="NCBI Taxonomy" id="481146"/>
    <lineage>
        <taxon>Bacteria</taxon>
        <taxon>Pseudomonadati</taxon>
        <taxon>Pseudomonadota</taxon>
        <taxon>Alphaproteobacteria</taxon>
        <taxon>Acetobacterales</taxon>
        <taxon>Acetobacteraceae</taxon>
        <taxon>Acetobacter</taxon>
    </lineage>
</organism>
<evidence type="ECO:0000313" key="2">
    <source>
        <dbReference type="EMBL" id="ARW09866.1"/>
    </source>
</evidence>
<reference evidence="2 3" key="1">
    <citation type="submission" date="2017-05" db="EMBL/GenBank/DDBJ databases">
        <title>Genome sequence of Acetobacter pasteurianus subsp. ascendens strain SRCM101447.</title>
        <authorList>
            <person name="Cho S.H."/>
        </authorList>
    </citation>
    <scope>NUCLEOTIDE SEQUENCE [LARGE SCALE GENOMIC DNA]</scope>
    <source>
        <strain evidence="2 3">SRCM101447</strain>
    </source>
</reference>
<proteinExistence type="predicted"/>
<dbReference type="EMBL" id="CP021524">
    <property type="protein sequence ID" value="ARW09866.1"/>
    <property type="molecule type" value="Genomic_DNA"/>
</dbReference>
<feature type="region of interest" description="Disordered" evidence="1">
    <location>
        <begin position="1"/>
        <end position="35"/>
    </location>
</feature>